<reference evidence="2 3" key="1">
    <citation type="submission" date="2023-05" db="EMBL/GenBank/DDBJ databases">
        <title>Streptantibioticus silvisoli sp. nov., acidotolerant actinomycetes 1 from pine litter.</title>
        <authorList>
            <person name="Swiecimska M."/>
            <person name="Golinska P."/>
            <person name="Sangal V."/>
            <person name="Wachnowicz B."/>
            <person name="Goodfellow M."/>
        </authorList>
    </citation>
    <scope>NUCLEOTIDE SEQUENCE [LARGE SCALE GENOMIC DNA]</scope>
    <source>
        <strain evidence="2 3">DSM 42109</strain>
    </source>
</reference>
<proteinExistence type="predicted"/>
<evidence type="ECO:0000313" key="2">
    <source>
        <dbReference type="EMBL" id="MDJ1137968.1"/>
    </source>
</evidence>
<gene>
    <name evidence="2" type="ORF">NMN56_039630</name>
</gene>
<keyword evidence="3" id="KW-1185">Reference proteome</keyword>
<protein>
    <submittedName>
        <fullName evidence="2">Uncharacterized protein</fullName>
    </submittedName>
</protein>
<dbReference type="RefSeq" id="WP_274041495.1">
    <property type="nucleotide sequence ID" value="NZ_JANCPR020000070.1"/>
</dbReference>
<keyword evidence="1" id="KW-0732">Signal</keyword>
<evidence type="ECO:0000256" key="1">
    <source>
        <dbReference type="SAM" id="SignalP"/>
    </source>
</evidence>
<evidence type="ECO:0000313" key="3">
    <source>
        <dbReference type="Proteomes" id="UP001214441"/>
    </source>
</evidence>
<dbReference type="Proteomes" id="UP001214441">
    <property type="component" value="Unassembled WGS sequence"/>
</dbReference>
<comment type="caution">
    <text evidence="2">The sequence shown here is derived from an EMBL/GenBank/DDBJ whole genome shotgun (WGS) entry which is preliminary data.</text>
</comment>
<accession>A0ABT7ABH7</accession>
<name>A0ABT7ABH7_9ACTN</name>
<feature type="chain" id="PRO_5047452798" evidence="1">
    <location>
        <begin position="31"/>
        <end position="120"/>
    </location>
</feature>
<feature type="signal peptide" evidence="1">
    <location>
        <begin position="1"/>
        <end position="30"/>
    </location>
</feature>
<organism evidence="2 3">
    <name type="scientific">Streptomyces iconiensis</name>
    <dbReference type="NCBI Taxonomy" id="1384038"/>
    <lineage>
        <taxon>Bacteria</taxon>
        <taxon>Bacillati</taxon>
        <taxon>Actinomycetota</taxon>
        <taxon>Actinomycetes</taxon>
        <taxon>Kitasatosporales</taxon>
        <taxon>Streptomycetaceae</taxon>
        <taxon>Streptomyces</taxon>
    </lineage>
</organism>
<dbReference type="EMBL" id="JANCPR020000070">
    <property type="protein sequence ID" value="MDJ1137968.1"/>
    <property type="molecule type" value="Genomic_DNA"/>
</dbReference>
<sequence length="120" mass="12446">MRLSKAVGRAAVVGIATLATFGVSTTTASAGVTQSIRTERAGAWFYHYGDVLVASDYKKDGIGARAILTWGGNKVVVTANGGVNDSEEKDLNIKEGTTVWLQLCYTGGSTSCSAVQKGIA</sequence>